<gene>
    <name evidence="1" type="ORF">BECKLPF1236A_GA0070988_102013</name>
    <name evidence="2" type="ORF">BECKLPF1236C_GA0070990_101913</name>
</gene>
<organism evidence="2">
    <name type="scientific">Candidatus Kentrum sp. LPFa</name>
    <dbReference type="NCBI Taxonomy" id="2126335"/>
    <lineage>
        <taxon>Bacteria</taxon>
        <taxon>Pseudomonadati</taxon>
        <taxon>Pseudomonadota</taxon>
        <taxon>Gammaproteobacteria</taxon>
        <taxon>Candidatus Kentrum</taxon>
    </lineage>
</organism>
<dbReference type="EMBL" id="CAADFP010000191">
    <property type="protein sequence ID" value="VFK33080.1"/>
    <property type="molecule type" value="Genomic_DNA"/>
</dbReference>
<reference evidence="2" key="1">
    <citation type="submission" date="2019-02" db="EMBL/GenBank/DDBJ databases">
        <authorList>
            <person name="Gruber-Vodicka R. H."/>
            <person name="Seah K. B. B."/>
        </authorList>
    </citation>
    <scope>NUCLEOTIDE SEQUENCE</scope>
    <source>
        <strain evidence="1">BECK_S312</strain>
        <strain evidence="2">BECK_S426</strain>
    </source>
</reference>
<name>A0A450XUV3_9GAMM</name>
<evidence type="ECO:0000313" key="1">
    <source>
        <dbReference type="EMBL" id="VFK18552.1"/>
    </source>
</evidence>
<protein>
    <submittedName>
        <fullName evidence="2">Uncharacterized protein</fullName>
    </submittedName>
</protein>
<dbReference type="AlphaFoldDB" id="A0A450XUV3"/>
<sequence length="83" mass="9605">MGGQVKPRMTTLARLRPKPMNHRSYASQRTIHLAKFRWSAGKKRVSKVEELFQVDGNTSVIDASQFFLWSRIHEFRLTLDASS</sequence>
<accession>A0A450XUV3</accession>
<dbReference type="EMBL" id="CAADFM010000201">
    <property type="protein sequence ID" value="VFK18552.1"/>
    <property type="molecule type" value="Genomic_DNA"/>
</dbReference>
<evidence type="ECO:0000313" key="2">
    <source>
        <dbReference type="EMBL" id="VFK33080.1"/>
    </source>
</evidence>
<proteinExistence type="predicted"/>